<gene>
    <name evidence="1" type="ORF">SDC9_174448</name>
</gene>
<sequence length="30" mass="3506">MQLLDFGQFLRDNKRIICLGEELVQNEAIV</sequence>
<name>A0A645GJ74_9ZZZZ</name>
<dbReference type="EMBL" id="VSSQ01076765">
    <property type="protein sequence ID" value="MPN27021.1"/>
    <property type="molecule type" value="Genomic_DNA"/>
</dbReference>
<organism evidence="1">
    <name type="scientific">bioreactor metagenome</name>
    <dbReference type="NCBI Taxonomy" id="1076179"/>
    <lineage>
        <taxon>unclassified sequences</taxon>
        <taxon>metagenomes</taxon>
        <taxon>ecological metagenomes</taxon>
    </lineage>
</organism>
<accession>A0A645GJ74</accession>
<dbReference type="AlphaFoldDB" id="A0A645GJ74"/>
<proteinExistence type="predicted"/>
<protein>
    <submittedName>
        <fullName evidence="1">Uncharacterized protein</fullName>
    </submittedName>
</protein>
<comment type="caution">
    <text evidence="1">The sequence shown here is derived from an EMBL/GenBank/DDBJ whole genome shotgun (WGS) entry which is preliminary data.</text>
</comment>
<evidence type="ECO:0000313" key="1">
    <source>
        <dbReference type="EMBL" id="MPN27021.1"/>
    </source>
</evidence>
<reference evidence="1" key="1">
    <citation type="submission" date="2019-08" db="EMBL/GenBank/DDBJ databases">
        <authorList>
            <person name="Kucharzyk K."/>
            <person name="Murdoch R.W."/>
            <person name="Higgins S."/>
            <person name="Loffler F."/>
        </authorList>
    </citation>
    <scope>NUCLEOTIDE SEQUENCE</scope>
</reference>